<comment type="caution">
    <text evidence="3">The sequence shown here is derived from an EMBL/GenBank/DDBJ whole genome shotgun (WGS) entry which is preliminary data.</text>
</comment>
<evidence type="ECO:0000256" key="1">
    <source>
        <dbReference type="SAM" id="Phobius"/>
    </source>
</evidence>
<keyword evidence="1" id="KW-0472">Membrane</keyword>
<evidence type="ECO:0000313" key="3">
    <source>
        <dbReference type="EMBL" id="GBG15876.1"/>
    </source>
</evidence>
<organism evidence="3 4">
    <name type="scientific">Novimethylophilus kurashikiensis</name>
    <dbReference type="NCBI Taxonomy" id="1825523"/>
    <lineage>
        <taxon>Bacteria</taxon>
        <taxon>Pseudomonadati</taxon>
        <taxon>Pseudomonadota</taxon>
        <taxon>Betaproteobacteria</taxon>
        <taxon>Nitrosomonadales</taxon>
        <taxon>Methylophilaceae</taxon>
        <taxon>Novimethylophilus</taxon>
    </lineage>
</organism>
<keyword evidence="1" id="KW-0812">Transmembrane</keyword>
<keyword evidence="1" id="KW-1133">Transmembrane helix</keyword>
<dbReference type="InterPro" id="IPR018705">
    <property type="entry name" value="DUF2134_membrane"/>
</dbReference>
<dbReference type="EMBL" id="BDOQ01000022">
    <property type="protein sequence ID" value="GBG15876.1"/>
    <property type="molecule type" value="Genomic_DNA"/>
</dbReference>
<protein>
    <recommendedName>
        <fullName evidence="2">DUF2134 domain-containing protein</fullName>
    </recommendedName>
</protein>
<sequence length="541" mass="54643">MPRGATSNPRRQRGAIGIWGAMTLMLAVVFTALAVDSGRLWMQRRQLQLVADIAAIQAAKHMGCGFTLADVLAAAQQAAVNNGYKGNLGASPNKVELGNVATVGGIRQFSAGAGQEAVHVYATQTVPASLVAGGMFTSKITLHAEAVASANPPIAAFSAGSFLARLTTNDDASLLNGLMGNLLGSSLNLDLVSYQGIAASDVTLLGLLKAQNQVGTVDELLASNMSLADFAQLTATAMSNSGTANAQAVAAMQQLASATVSNLSLNVGDVLAVTSPDKQAAGNVNVNALSLIMTAAMVANGQHALTLPLAVSVPPITSVNALVTVIEPPQLAIGPAGNNGVMCTTLHTAQIRAQAGVKVNLALAAIDLALKLEVAQGSAGLESITDSGGNTEVQIAATPGIASLALTGSNGTGTAQITTLLGIPIANLGLNLPIQASAQTLVYDVPHPVTDNLPQTQTVSSPVGGSLENALSQSNALTVTVLGIGVGGLVNSMVNSVVSPLLGQIGKTLLDPLLDMLGLHVGGMDVTLDGVQWRQSKPLII</sequence>
<keyword evidence="4" id="KW-1185">Reference proteome</keyword>
<evidence type="ECO:0000259" key="2">
    <source>
        <dbReference type="Pfam" id="PF09977"/>
    </source>
</evidence>
<name>A0A2R5FCE9_9PROT</name>
<feature type="domain" description="DUF2134" evidence="2">
    <location>
        <begin position="58"/>
        <end position="148"/>
    </location>
</feature>
<feature type="transmembrane region" description="Helical" evidence="1">
    <location>
        <begin position="16"/>
        <end position="35"/>
    </location>
</feature>
<dbReference type="AlphaFoldDB" id="A0A2R5FCE9"/>
<evidence type="ECO:0000313" key="4">
    <source>
        <dbReference type="Proteomes" id="UP000245081"/>
    </source>
</evidence>
<dbReference type="Pfam" id="PF09977">
    <property type="entry name" value="Tad_C"/>
    <property type="match status" value="1"/>
</dbReference>
<reference evidence="3 4" key="1">
    <citation type="journal article" date="2018" name="Environ. Microbiol.">
        <title>Isolation and genomic characterization of Novimethylophilus kurashikiensis gen. nov. sp. nov., a new lanthanide-dependent methylotrophic species of Methylophilaceae.</title>
        <authorList>
            <person name="Lv H."/>
            <person name="Sahin N."/>
            <person name="Tani A."/>
        </authorList>
    </citation>
    <scope>NUCLEOTIDE SEQUENCE [LARGE SCALE GENOMIC DNA]</scope>
    <source>
        <strain evidence="3 4">La2-4</strain>
    </source>
</reference>
<proteinExistence type="predicted"/>
<dbReference type="OrthoDB" id="8534992at2"/>
<gene>
    <name evidence="3" type="ORF">NMK_3494</name>
</gene>
<accession>A0A2R5FCE9</accession>
<dbReference type="Proteomes" id="UP000245081">
    <property type="component" value="Unassembled WGS sequence"/>
</dbReference>